<reference evidence="6 7" key="1">
    <citation type="journal article" date="2016" name="Nat. Commun.">
        <title>Thousands of microbial genomes shed light on interconnected biogeochemical processes in an aquifer system.</title>
        <authorList>
            <person name="Anantharaman K."/>
            <person name="Brown C.T."/>
            <person name="Hug L.A."/>
            <person name="Sharon I."/>
            <person name="Castelle C.J."/>
            <person name="Probst A.J."/>
            <person name="Thomas B.C."/>
            <person name="Singh A."/>
            <person name="Wilkins M.J."/>
            <person name="Karaoz U."/>
            <person name="Brodie E.L."/>
            <person name="Williams K.H."/>
            <person name="Hubbard S.S."/>
            <person name="Banfield J.F."/>
        </authorList>
    </citation>
    <scope>NUCLEOTIDE SEQUENCE [LARGE SCALE GENOMIC DNA]</scope>
</reference>
<comment type="caution">
    <text evidence="6">The sequence shown here is derived from an EMBL/GenBank/DDBJ whole genome shotgun (WGS) entry which is preliminary data.</text>
</comment>
<evidence type="ECO:0000256" key="4">
    <source>
        <dbReference type="ARBA" id="ARBA00023136"/>
    </source>
</evidence>
<dbReference type="GO" id="GO:0012505">
    <property type="term" value="C:endomembrane system"/>
    <property type="evidence" value="ECO:0007669"/>
    <property type="project" value="UniProtKB-SubCell"/>
</dbReference>
<gene>
    <name evidence="6" type="ORF">A3D34_00700</name>
</gene>
<proteinExistence type="predicted"/>
<sequence>MNDKDFILYVRNFIFGAEDSLVSTVGLLSGIVSAGVLQKEVIISGVVLISVEAFSMSVGSFLSEKTTEEFYSGFRERKSKSIPAAIVMFLSYLICGFIPLFPYFIFSREQAFWWSILASLSALFLVGFTSAKILKTNILKNSFRMMIIGGLAIILGVVVGIVIK</sequence>
<evidence type="ECO:0000313" key="7">
    <source>
        <dbReference type="Proteomes" id="UP000179183"/>
    </source>
</evidence>
<feature type="transmembrane region" description="Helical" evidence="5">
    <location>
        <begin position="111"/>
        <end position="131"/>
    </location>
</feature>
<dbReference type="Pfam" id="PF01988">
    <property type="entry name" value="VIT1"/>
    <property type="match status" value="1"/>
</dbReference>
<organism evidence="6 7">
    <name type="scientific">Candidatus Staskawiczbacteria bacterium RIFCSPHIGHO2_02_FULL_33_16</name>
    <dbReference type="NCBI Taxonomy" id="1802204"/>
    <lineage>
        <taxon>Bacteria</taxon>
        <taxon>Candidatus Staskawicziibacteriota</taxon>
    </lineage>
</organism>
<dbReference type="InterPro" id="IPR008217">
    <property type="entry name" value="Ccc1_fam"/>
</dbReference>
<dbReference type="AlphaFoldDB" id="A0A1G2HVF4"/>
<name>A0A1G2HVF4_9BACT</name>
<dbReference type="Proteomes" id="UP000179183">
    <property type="component" value="Unassembled WGS sequence"/>
</dbReference>
<evidence type="ECO:0008006" key="8">
    <source>
        <dbReference type="Google" id="ProtNLM"/>
    </source>
</evidence>
<evidence type="ECO:0000256" key="2">
    <source>
        <dbReference type="ARBA" id="ARBA00022692"/>
    </source>
</evidence>
<dbReference type="EMBL" id="MHOQ01000026">
    <property type="protein sequence ID" value="OGZ66534.1"/>
    <property type="molecule type" value="Genomic_DNA"/>
</dbReference>
<comment type="subcellular location">
    <subcellularLocation>
        <location evidence="1">Endomembrane system</location>
        <topology evidence="1">Multi-pass membrane protein</topology>
    </subcellularLocation>
</comment>
<feature type="transmembrane region" description="Helical" evidence="5">
    <location>
        <begin position="82"/>
        <end position="105"/>
    </location>
</feature>
<dbReference type="PANTHER" id="PTHR31851">
    <property type="entry name" value="FE(2+)/MN(2+) TRANSPORTER PCL1"/>
    <property type="match status" value="1"/>
</dbReference>
<evidence type="ECO:0000313" key="6">
    <source>
        <dbReference type="EMBL" id="OGZ66534.1"/>
    </source>
</evidence>
<feature type="transmembrane region" description="Helical" evidence="5">
    <location>
        <begin position="12"/>
        <end position="36"/>
    </location>
</feature>
<keyword evidence="2 5" id="KW-0812">Transmembrane</keyword>
<evidence type="ECO:0000256" key="1">
    <source>
        <dbReference type="ARBA" id="ARBA00004127"/>
    </source>
</evidence>
<evidence type="ECO:0000256" key="3">
    <source>
        <dbReference type="ARBA" id="ARBA00022989"/>
    </source>
</evidence>
<accession>A0A1G2HVF4</accession>
<protein>
    <recommendedName>
        <fullName evidence="8">VIT family protein</fullName>
    </recommendedName>
</protein>
<keyword evidence="4 5" id="KW-0472">Membrane</keyword>
<evidence type="ECO:0000256" key="5">
    <source>
        <dbReference type="SAM" id="Phobius"/>
    </source>
</evidence>
<dbReference type="CDD" id="cd01059">
    <property type="entry name" value="CCC1_like"/>
    <property type="match status" value="1"/>
</dbReference>
<feature type="transmembrane region" description="Helical" evidence="5">
    <location>
        <begin position="143"/>
        <end position="163"/>
    </location>
</feature>
<feature type="transmembrane region" description="Helical" evidence="5">
    <location>
        <begin position="42"/>
        <end position="62"/>
    </location>
</feature>
<dbReference type="GO" id="GO:0030026">
    <property type="term" value="P:intracellular manganese ion homeostasis"/>
    <property type="evidence" value="ECO:0007669"/>
    <property type="project" value="InterPro"/>
</dbReference>
<keyword evidence="3 5" id="KW-1133">Transmembrane helix</keyword>
<dbReference type="GO" id="GO:0005384">
    <property type="term" value="F:manganese ion transmembrane transporter activity"/>
    <property type="evidence" value="ECO:0007669"/>
    <property type="project" value="InterPro"/>
</dbReference>